<dbReference type="InterPro" id="IPR056488">
    <property type="entry name" value="Zn_ribbon_HMPTM"/>
</dbReference>
<dbReference type="SFLD" id="SFLDG01100">
    <property type="entry name" value="methyltransferase_(Class_D)"/>
    <property type="match status" value="1"/>
</dbReference>
<dbReference type="SFLD" id="SFLDF00385">
    <property type="entry name" value="7_8-dihydro-6-hydroxymethylpte"/>
    <property type="match status" value="1"/>
</dbReference>
<dbReference type="SUPFAM" id="SSF102114">
    <property type="entry name" value="Radical SAM enzymes"/>
    <property type="match status" value="1"/>
</dbReference>
<dbReference type="Proteomes" id="UP001320159">
    <property type="component" value="Unassembled WGS sequence"/>
</dbReference>
<dbReference type="Gene3D" id="3.20.20.70">
    <property type="entry name" value="Aldolase class I"/>
    <property type="match status" value="1"/>
</dbReference>
<evidence type="ECO:0000313" key="6">
    <source>
        <dbReference type="EMBL" id="MCD1294559.1"/>
    </source>
</evidence>
<keyword evidence="2" id="KW-0479">Metal-binding</keyword>
<sequence>MSDTKSLCPECLAVVDAEILDDGTKVILSKECKAHGVFSDIYYSDSRIYGRFLNYRAIGNGLSDPMTTISRGCPYDCGICPGHRSHTLLANIDVTNRCNLSCPICFANAKKSGYVYEPSFEEIRHMMTVLRNEKPVPCYAVQFAGGEPTMREDLPEIIKMAKEMGFIQIQIATNGVKLAASKDYCRELRKSPLSTVYLQFDGVTEEPYVRARGFNALPLKLKAISNMRETGLDNIVLVPTLVKDVNSGQVGDIVRFAIENLDVVRGVNFQPVSFTGRIESSELQRQRITIPDFMGLLEDQTSGEITKDDFYPVPCVTPISDLAETWSHESQVRFTVHPHCGCGTYVFIEGNKMIPVTRFVDVSGLLNTLESISIEFKNSRFSKVMVTERLLKEVPKYVDREKMPGNLDYHGIIRSFIRGRSIDALCQFHDNALFIGAMHFQDPYNIDLERLRSCGIHYALPDGRVIPFCSYNMLYREALEKKFSRPSEEHK</sequence>
<dbReference type="GO" id="GO:0008168">
    <property type="term" value="F:methyltransferase activity"/>
    <property type="evidence" value="ECO:0007669"/>
    <property type="project" value="InterPro"/>
</dbReference>
<name>A0AAP2RBP0_9EURY</name>
<dbReference type="InterPro" id="IPR013785">
    <property type="entry name" value="Aldolase_TIM"/>
</dbReference>
<protein>
    <submittedName>
        <fullName evidence="6">Radical SAM protein</fullName>
    </submittedName>
</protein>
<keyword evidence="7" id="KW-1185">Reference proteome</keyword>
<dbReference type="GO" id="GO:0046872">
    <property type="term" value="F:metal ion binding"/>
    <property type="evidence" value="ECO:0007669"/>
    <property type="project" value="UniProtKB-KW"/>
</dbReference>
<feature type="domain" description="Radical SAM core" evidence="5">
    <location>
        <begin position="82"/>
        <end position="308"/>
    </location>
</feature>
<organism evidence="6 7">
    <name type="scientific">Methanooceanicella nereidis</name>
    <dbReference type="NCBI Taxonomy" id="2052831"/>
    <lineage>
        <taxon>Archaea</taxon>
        <taxon>Methanobacteriati</taxon>
        <taxon>Methanobacteriota</taxon>
        <taxon>Stenosarchaea group</taxon>
        <taxon>Methanomicrobia</taxon>
        <taxon>Methanocellales</taxon>
        <taxon>Methanocellaceae</taxon>
        <taxon>Methanooceanicella</taxon>
    </lineage>
</organism>
<dbReference type="InterPro" id="IPR034471">
    <property type="entry name" value="GDGT/MA_synthase"/>
</dbReference>
<evidence type="ECO:0000313" key="7">
    <source>
        <dbReference type="Proteomes" id="UP001320159"/>
    </source>
</evidence>
<dbReference type="NCBIfam" id="NF045702">
    <property type="entry name" value="rSAM_GDGT_ether"/>
    <property type="match status" value="1"/>
</dbReference>
<keyword evidence="3" id="KW-0408">Iron</keyword>
<keyword evidence="1" id="KW-0949">S-adenosyl-L-methionine</keyword>
<dbReference type="SFLD" id="SFLDS00029">
    <property type="entry name" value="Radical_SAM"/>
    <property type="match status" value="1"/>
</dbReference>
<gene>
    <name evidence="6" type="ORF">CUJ83_06030</name>
</gene>
<dbReference type="Pfam" id="PF04055">
    <property type="entry name" value="Radical_SAM"/>
    <property type="match status" value="1"/>
</dbReference>
<dbReference type="EMBL" id="PGCK01000004">
    <property type="protein sequence ID" value="MCD1294559.1"/>
    <property type="molecule type" value="Genomic_DNA"/>
</dbReference>
<evidence type="ECO:0000256" key="3">
    <source>
        <dbReference type="ARBA" id="ARBA00023004"/>
    </source>
</evidence>
<dbReference type="SFLD" id="SFLDG01067">
    <property type="entry name" value="SPASM/twitch_domain_containing"/>
    <property type="match status" value="1"/>
</dbReference>
<dbReference type="CDD" id="cd01335">
    <property type="entry name" value="Radical_SAM"/>
    <property type="match status" value="1"/>
</dbReference>
<dbReference type="InterPro" id="IPR058240">
    <property type="entry name" value="rSAM_sf"/>
</dbReference>
<reference evidence="6 7" key="1">
    <citation type="submission" date="2017-11" db="EMBL/GenBank/DDBJ databases">
        <title>Isolation and Characterization of Family Methanocellaceae Species from Potential Methane Hydrate Area Offshore Southwestern Taiwan.</title>
        <authorList>
            <person name="Zhang W.-L."/>
            <person name="Chen W.-C."/>
            <person name="Lai M.-C."/>
            <person name="Chen S.-C."/>
        </authorList>
    </citation>
    <scope>NUCLEOTIDE SEQUENCE [LARGE SCALE GENOMIC DNA]</scope>
    <source>
        <strain evidence="6 7">CWC-04</strain>
    </source>
</reference>
<comment type="caution">
    <text evidence="6">The sequence shown here is derived from an EMBL/GenBank/DDBJ whole genome shotgun (WGS) entry which is preliminary data.</text>
</comment>
<evidence type="ECO:0000256" key="4">
    <source>
        <dbReference type="ARBA" id="ARBA00023014"/>
    </source>
</evidence>
<proteinExistence type="predicted"/>
<dbReference type="PANTHER" id="PTHR43306">
    <property type="entry name" value="7,8-DIHYDRO-6-HYDROXYMETHYLPTERIN DIMETHYLTRANSFERASE"/>
    <property type="match status" value="1"/>
</dbReference>
<dbReference type="Pfam" id="PF23545">
    <property type="entry name" value="Zn_ribbon_HMPTM"/>
    <property type="match status" value="1"/>
</dbReference>
<accession>A0AAP2RBP0</accession>
<dbReference type="PROSITE" id="PS51918">
    <property type="entry name" value="RADICAL_SAM"/>
    <property type="match status" value="1"/>
</dbReference>
<evidence type="ECO:0000259" key="5">
    <source>
        <dbReference type="PROSITE" id="PS51918"/>
    </source>
</evidence>
<evidence type="ECO:0000256" key="2">
    <source>
        <dbReference type="ARBA" id="ARBA00022723"/>
    </source>
</evidence>
<evidence type="ECO:0000256" key="1">
    <source>
        <dbReference type="ARBA" id="ARBA00022691"/>
    </source>
</evidence>
<dbReference type="InterPro" id="IPR034474">
    <property type="entry name" value="Methyltransferase_Class_D"/>
</dbReference>
<dbReference type="InterPro" id="IPR007197">
    <property type="entry name" value="rSAM"/>
</dbReference>
<keyword evidence="4" id="KW-0411">Iron-sulfur</keyword>
<dbReference type="GO" id="GO:0051539">
    <property type="term" value="F:4 iron, 4 sulfur cluster binding"/>
    <property type="evidence" value="ECO:0007669"/>
    <property type="project" value="InterPro"/>
</dbReference>
<dbReference type="PANTHER" id="PTHR43306:SF1">
    <property type="entry name" value="7,8-DIHYDRO-6-HYDROXYMETHYLPTERIN DIMETHYLTRANSFERASE"/>
    <property type="match status" value="1"/>
</dbReference>
<dbReference type="AlphaFoldDB" id="A0AAP2RBP0"/>